<dbReference type="PANTHER" id="PTHR12049">
    <property type="entry name" value="PROTEIN ARGININE METHYLTRANSFERASE NDUFAF7, MITOCHONDRIAL"/>
    <property type="match status" value="1"/>
</dbReference>
<evidence type="ECO:0000313" key="3">
    <source>
        <dbReference type="EMBL" id="ABY79036.1"/>
    </source>
</evidence>
<dbReference type="AlphaFoldDB" id="D2CKY7"/>
<evidence type="ECO:0000256" key="1">
    <source>
        <dbReference type="ARBA" id="ARBA00022603"/>
    </source>
</evidence>
<evidence type="ECO:0000256" key="2">
    <source>
        <dbReference type="ARBA" id="ARBA00022679"/>
    </source>
</evidence>
<protein>
    <recommendedName>
        <fullName evidence="4">SAM-dependent methyltransferase, MidA family</fullName>
    </recommendedName>
</protein>
<dbReference type="Gene3D" id="3.40.50.12710">
    <property type="match status" value="1"/>
</dbReference>
<accession>D2CKY7</accession>
<dbReference type="InterPro" id="IPR038375">
    <property type="entry name" value="NDUFAF7_sf"/>
</dbReference>
<name>D2CKY7_9GAMM</name>
<keyword evidence="1" id="KW-0489">Methyltransferase</keyword>
<dbReference type="EMBL" id="EU247763">
    <property type="protein sequence ID" value="ABY79036.1"/>
    <property type="molecule type" value="Genomic_DNA"/>
</dbReference>
<organism evidence="3">
    <name type="scientific">endosymbiont of Ridgeia piscesae</name>
    <dbReference type="NCBI Taxonomy" id="54398"/>
    <lineage>
        <taxon>Bacteria</taxon>
        <taxon>Pseudomonadati</taxon>
        <taxon>Pseudomonadota</taxon>
        <taxon>Gammaproteobacteria</taxon>
        <taxon>sulfur-oxidizing symbionts</taxon>
    </lineage>
</organism>
<reference evidence="3" key="1">
    <citation type="submission" date="2007-10" db="EMBL/GenBank/DDBJ databases">
        <title>Autotrophic evidences of epsilon proteobacteria as symbionts of hydrothermal vent tubeworm Ridgeia piscesae.</title>
        <authorList>
            <person name="Wang X."/>
            <person name="Yan X."/>
            <person name="Xu X."/>
        </authorList>
    </citation>
    <scope>NUCLEOTIDE SEQUENCE</scope>
</reference>
<dbReference type="InterPro" id="IPR029063">
    <property type="entry name" value="SAM-dependent_MTases_sf"/>
</dbReference>
<dbReference type="SUPFAM" id="SSF53335">
    <property type="entry name" value="S-adenosyl-L-methionine-dependent methyltransferases"/>
    <property type="match status" value="1"/>
</dbReference>
<keyword evidence="2" id="KW-0808">Transferase</keyword>
<dbReference type="GO" id="GO:0032259">
    <property type="term" value="P:methylation"/>
    <property type="evidence" value="ECO:0007669"/>
    <property type="project" value="UniProtKB-KW"/>
</dbReference>
<sequence>MTELAKLLIEHIKNSGPISLAEYMGECLLHPKHGYYSTRDPFGADGDFTTAPEISQMFGELLGLCMAQTWLQQGSPNAFTLAEIGPGRGTLMADVLRATKGVAGFHTAAQITLIEASPALQKIQREQLADYDVTWLGDISETPKAPLYLLANEFFDALPIHQYIMEDDGWRERLVGVADDELVFGASAAADLPPLEHRRKDCRTGDLVEVCGAASAIAGEIATRIAEHGGAAIIIDYGDWRSLGDTLQALRNHEFDSPLAHPGEADITAHVDFEALAVSAVSHTPVSKMIPQGELLKRLGIDQRAEVLAQGLEGAELENHMSTHRRLTEPTEMGTLFKAIAFYPNGQQPPPGFSQ</sequence>
<dbReference type="Pfam" id="PF02636">
    <property type="entry name" value="Methyltransf_28"/>
    <property type="match status" value="1"/>
</dbReference>
<dbReference type="GO" id="GO:0035243">
    <property type="term" value="F:protein-arginine omega-N symmetric methyltransferase activity"/>
    <property type="evidence" value="ECO:0007669"/>
    <property type="project" value="TreeGrafter"/>
</dbReference>
<dbReference type="InterPro" id="IPR003788">
    <property type="entry name" value="NDUFAF7"/>
</dbReference>
<dbReference type="PANTHER" id="PTHR12049:SF7">
    <property type="entry name" value="PROTEIN ARGININE METHYLTRANSFERASE NDUFAF7, MITOCHONDRIAL"/>
    <property type="match status" value="1"/>
</dbReference>
<proteinExistence type="predicted"/>
<evidence type="ECO:0008006" key="4">
    <source>
        <dbReference type="Google" id="ProtNLM"/>
    </source>
</evidence>